<dbReference type="Pfam" id="PF00001">
    <property type="entry name" value="7tm_1"/>
    <property type="match status" value="1"/>
</dbReference>
<feature type="transmembrane region" description="Helical" evidence="17">
    <location>
        <begin position="619"/>
        <end position="641"/>
    </location>
</feature>
<feature type="transmembrane region" description="Helical" evidence="17">
    <location>
        <begin position="762"/>
        <end position="788"/>
    </location>
</feature>
<keyword evidence="11" id="KW-1015">Disulfide bond</keyword>
<dbReference type="InterPro" id="IPR050125">
    <property type="entry name" value="GPCR_opsins"/>
</dbReference>
<dbReference type="PROSITE" id="PS50262">
    <property type="entry name" value="G_PROTEIN_RECEP_F1_2"/>
    <property type="match status" value="1"/>
</dbReference>
<feature type="chain" id="PRO_5045393450" description="G-protein coupled receptors family 1 profile domain-containing protein" evidence="18">
    <location>
        <begin position="19"/>
        <end position="1008"/>
    </location>
</feature>
<evidence type="ECO:0000256" key="15">
    <source>
        <dbReference type="RuleBase" id="RU000688"/>
    </source>
</evidence>
<dbReference type="InterPro" id="IPR001760">
    <property type="entry name" value="Opsin"/>
</dbReference>
<evidence type="ECO:0000256" key="13">
    <source>
        <dbReference type="ARBA" id="ARBA00023224"/>
    </source>
</evidence>
<protein>
    <recommendedName>
        <fullName evidence="19">G-protein coupled receptors family 1 profile domain-containing protein</fullName>
    </recommendedName>
</protein>
<keyword evidence="12 15" id="KW-0675">Receptor</keyword>
<keyword evidence="14" id="KW-0844">Vision</keyword>
<keyword evidence="3" id="KW-0600">Photoreceptor protein</keyword>
<keyword evidence="8" id="KW-0157">Chromophore</keyword>
<dbReference type="PRINTS" id="PR00237">
    <property type="entry name" value="GPCRRHODOPSN"/>
</dbReference>
<dbReference type="SMART" id="SM01381">
    <property type="entry name" value="7TM_GPCR_Srsx"/>
    <property type="match status" value="1"/>
</dbReference>
<gene>
    <name evidence="20" type="ORF">ODALV1_LOCUS12692</name>
</gene>
<dbReference type="InterPro" id="IPR000276">
    <property type="entry name" value="GPCR_Rhodpsn"/>
</dbReference>
<evidence type="ECO:0000256" key="11">
    <source>
        <dbReference type="ARBA" id="ARBA00023157"/>
    </source>
</evidence>
<accession>A0ABP1QM60</accession>
<evidence type="ECO:0000256" key="14">
    <source>
        <dbReference type="ARBA" id="ARBA00023305"/>
    </source>
</evidence>
<comment type="caution">
    <text evidence="20">The sequence shown here is derived from an EMBL/GenBank/DDBJ whole genome shotgun (WGS) entry which is preliminary data.</text>
</comment>
<evidence type="ECO:0000256" key="2">
    <source>
        <dbReference type="ARBA" id="ARBA00010663"/>
    </source>
</evidence>
<keyword evidence="7 17" id="KW-1133">Transmembrane helix</keyword>
<dbReference type="Gene3D" id="1.20.1070.10">
    <property type="entry name" value="Rhodopsin 7-helix transmembrane proteins"/>
    <property type="match status" value="1"/>
</dbReference>
<keyword evidence="21" id="KW-1185">Reference proteome</keyword>
<dbReference type="PROSITE" id="PS00238">
    <property type="entry name" value="OPSIN"/>
    <property type="match status" value="1"/>
</dbReference>
<dbReference type="PRINTS" id="PR00577">
    <property type="entry name" value="OPSINRH3RH4"/>
</dbReference>
<dbReference type="PANTHER" id="PTHR24240">
    <property type="entry name" value="OPSIN"/>
    <property type="match status" value="1"/>
</dbReference>
<evidence type="ECO:0000256" key="9">
    <source>
        <dbReference type="ARBA" id="ARBA00023040"/>
    </source>
</evidence>
<feature type="domain" description="G-protein coupled receptors family 1 profile" evidence="19">
    <location>
        <begin position="520"/>
        <end position="786"/>
    </location>
</feature>
<feature type="transmembrane region" description="Helical" evidence="17">
    <location>
        <begin position="730"/>
        <end position="756"/>
    </location>
</feature>
<proteinExistence type="inferred from homology"/>
<dbReference type="CDD" id="cd15079">
    <property type="entry name" value="7tmA_photoreceptors_insect"/>
    <property type="match status" value="1"/>
</dbReference>
<evidence type="ECO:0000313" key="20">
    <source>
        <dbReference type="EMBL" id="CAL8107504.1"/>
    </source>
</evidence>
<evidence type="ECO:0000259" key="19">
    <source>
        <dbReference type="PROSITE" id="PS50262"/>
    </source>
</evidence>
<comment type="similarity">
    <text evidence="2 15">Belongs to the G-protein coupled receptor 1 family.</text>
</comment>
<reference evidence="20 21" key="1">
    <citation type="submission" date="2024-08" db="EMBL/GenBank/DDBJ databases">
        <authorList>
            <person name="Cucini C."/>
            <person name="Frati F."/>
        </authorList>
    </citation>
    <scope>NUCLEOTIDE SEQUENCE [LARGE SCALE GENOMIC DNA]</scope>
</reference>
<dbReference type="InterPro" id="IPR027430">
    <property type="entry name" value="Retinal_BS"/>
</dbReference>
<dbReference type="EMBL" id="CAXLJM020000038">
    <property type="protein sequence ID" value="CAL8107504.1"/>
    <property type="molecule type" value="Genomic_DNA"/>
</dbReference>
<feature type="transmembrane region" description="Helical" evidence="17">
    <location>
        <begin position="541"/>
        <end position="565"/>
    </location>
</feature>
<evidence type="ECO:0000256" key="8">
    <source>
        <dbReference type="ARBA" id="ARBA00022991"/>
    </source>
</evidence>
<evidence type="ECO:0000256" key="12">
    <source>
        <dbReference type="ARBA" id="ARBA00023170"/>
    </source>
</evidence>
<feature type="compositionally biased region" description="Basic residues" evidence="16">
    <location>
        <begin position="216"/>
        <end position="237"/>
    </location>
</feature>
<evidence type="ECO:0000256" key="16">
    <source>
        <dbReference type="SAM" id="MobiDB-lite"/>
    </source>
</evidence>
<evidence type="ECO:0000256" key="6">
    <source>
        <dbReference type="ARBA" id="ARBA00022925"/>
    </source>
</evidence>
<dbReference type="SUPFAM" id="SSF81321">
    <property type="entry name" value="Family A G protein-coupled receptor-like"/>
    <property type="match status" value="1"/>
</dbReference>
<feature type="transmembrane region" description="Helical" evidence="17">
    <location>
        <begin position="505"/>
        <end position="529"/>
    </location>
</feature>
<evidence type="ECO:0000256" key="3">
    <source>
        <dbReference type="ARBA" id="ARBA00022543"/>
    </source>
</evidence>
<keyword evidence="4" id="KW-0716">Sensory transduction</keyword>
<evidence type="ECO:0000256" key="5">
    <source>
        <dbReference type="ARBA" id="ARBA00022692"/>
    </source>
</evidence>
<feature type="region of interest" description="Disordered" evidence="16">
    <location>
        <begin position="215"/>
        <end position="240"/>
    </location>
</feature>
<keyword evidence="13 15" id="KW-0807">Transducer</keyword>
<dbReference type="PROSITE" id="PS00237">
    <property type="entry name" value="G_PROTEIN_RECEP_F1_1"/>
    <property type="match status" value="1"/>
</dbReference>
<feature type="transmembrane region" description="Helical" evidence="17">
    <location>
        <begin position="577"/>
        <end position="598"/>
    </location>
</feature>
<name>A0ABP1QM60_9HEXA</name>
<evidence type="ECO:0000256" key="17">
    <source>
        <dbReference type="SAM" id="Phobius"/>
    </source>
</evidence>
<evidence type="ECO:0000256" key="10">
    <source>
        <dbReference type="ARBA" id="ARBA00023136"/>
    </source>
</evidence>
<evidence type="ECO:0000313" key="21">
    <source>
        <dbReference type="Proteomes" id="UP001642540"/>
    </source>
</evidence>
<evidence type="ECO:0000256" key="7">
    <source>
        <dbReference type="ARBA" id="ARBA00022989"/>
    </source>
</evidence>
<feature type="signal peptide" evidence="18">
    <location>
        <begin position="1"/>
        <end position="18"/>
    </location>
</feature>
<organism evidence="20 21">
    <name type="scientific">Orchesella dallaii</name>
    <dbReference type="NCBI Taxonomy" id="48710"/>
    <lineage>
        <taxon>Eukaryota</taxon>
        <taxon>Metazoa</taxon>
        <taxon>Ecdysozoa</taxon>
        <taxon>Arthropoda</taxon>
        <taxon>Hexapoda</taxon>
        <taxon>Collembola</taxon>
        <taxon>Entomobryomorpha</taxon>
        <taxon>Entomobryoidea</taxon>
        <taxon>Orchesellidae</taxon>
        <taxon>Orchesellinae</taxon>
        <taxon>Orchesella</taxon>
    </lineage>
</organism>
<dbReference type="Proteomes" id="UP001642540">
    <property type="component" value="Unassembled WGS sequence"/>
</dbReference>
<sequence>MCAILTVICCNCLLNAHGKFTTNPKRTVKSNFQPTLFLPKTKDEPKLLPCGQLQMHEIERNTTKIQTECSNYKRSTGGIEGYYKRKSKIANPRLSSGVTKKQNWNDYTKRKFVFKEKLANIFLRFTVRKPVQMNLEGKTMLRRQTNISSLGNSSSLQQNSSLQSTHFTRVDTKYKSSKKFMSVSQQNSTWMFNKREGMDTNEKISNKYPIADVNKSRSKHNNIRKHESRGKRPKKGVKRETLLGKSFDIETTHSQTSIVGSHNEPNELEHKPRDLTRNEVSIISSDTSAIDPSDRFHHNHSSEMNIFSMKTKNITSTNNSIFPKVDVILPSNMFLLKPNDHSVATSVLVTKRQIFNIQTSTPEVFAQAFPLHQNVETGRRKEKTKESEGELPGKFSVIKDMLTLTDREKCNNETETDIDKQETTAQKIGNSTDFRGTVEGLDLNSVNCQVQVPPAEDTDEKVIYFKHKYPVKLWTTLGLYDDTYLDVINSHWLSFEPPNPIIHKVFATIYGIFMVVGCGGNLLVIFMFVRCRTLRTPPNYLIANLAISDFLMMAKTPIYILNSLYQGPVMGALGCKIYGFLGGLTGTASIMTLAAIALDRYYVIVYPLNPFKRTTITRAALMISGVWVYAGTFSSLPLFGINRYTSEGYLTSCSIDYLNDELGSRLFVFTFFLAAWLLPLTVISFSYINIFRMVRSAEKLDIFSNGGARSSGESFKYRQDPNKQKSEVKIAVLGCSIVALWLLAWTPYALVALFGISGWKHYLTPLVSAIPALFCKTASCINPFLYAINHPRFQRELRSNFKMCFRFHPKRKSSHETSFYSAVTCREAEVSTDDNKLQPLNKMSTFRKKKVVIPNSSGVSTVSTTFQLTSITVNSIKKPTFRGTGYKAESANPKLTDFNQQRVDVESYSSPSEVGNTSLNSIGNGLSKPRKYSRCQSVGNMNSNNFSSRLARIKRSNEEKNCNKLTPESRNDKINAEADVAFHRATSLPAMMDLTSISYKNKNAGVGM</sequence>
<dbReference type="InterPro" id="IPR017452">
    <property type="entry name" value="GPCR_Rhodpsn_7TM"/>
</dbReference>
<keyword evidence="5 15" id="KW-0812">Transmembrane</keyword>
<keyword evidence="18" id="KW-0732">Signal</keyword>
<feature type="transmembrane region" description="Helical" evidence="17">
    <location>
        <begin position="666"/>
        <end position="690"/>
    </location>
</feature>
<keyword evidence="10 17" id="KW-0472">Membrane</keyword>
<comment type="subcellular location">
    <subcellularLocation>
        <location evidence="1">Membrane</location>
        <topology evidence="1">Multi-pass membrane protein</topology>
    </subcellularLocation>
</comment>
<keyword evidence="9 15" id="KW-0297">G-protein coupled receptor</keyword>
<evidence type="ECO:0000256" key="1">
    <source>
        <dbReference type="ARBA" id="ARBA00004141"/>
    </source>
</evidence>
<evidence type="ECO:0000256" key="18">
    <source>
        <dbReference type="SAM" id="SignalP"/>
    </source>
</evidence>
<evidence type="ECO:0000256" key="4">
    <source>
        <dbReference type="ARBA" id="ARBA00022606"/>
    </source>
</evidence>
<keyword evidence="6" id="KW-0681">Retinal protein</keyword>